<evidence type="ECO:0000256" key="6">
    <source>
        <dbReference type="SAM" id="MobiDB-lite"/>
    </source>
</evidence>
<sequence length="555" mass="62630">MLGCQATLLVLKKLKEKDLKTRVNSAQSILPGNPIQRQRKIRVLLLTETVPKFFIYFSFQFSSAACLTFIVVTAKLPHMDSTCAASMCLPEQPHSSMRKWYFSREEIENHSPSRKDGIDLGREEQLRKSYCSFLQELGMKLKVPQVAIACAMMLCHRFYMRQSHAKNDWQTIATVSTFLACKIEETPRLLRDVIVVGYEIIYKRDPSAPGRIRQREVYDKQKELILTGERLLLATIAFDLDIKLPYKPLVAAVKRLEIFPNLLKVAWNFVNDWLRTTLCLQYKPHYIAAGSMCLAAKFQKVKLPMEKGKVWWLEFDISPKQLQEVTQQMVRLLEQDKRRALSSRHERASQSASLAGNAMTQSCTLSASVGTQSGAGAESSKVSKSMDNCASQDCVKEVFPHRTSDDGASGVVEDGSGTGQPRTEESDQNQSLKIVSSVACDNKQASAKESLPSQTSDSGASTVVDNAEGDCELRTEESHHLNPSIKIVSICNTFSKSDAYRIREIFKRRRCDRAANLKRTKVRDDEVDSEAWIERELEMGIELESASSRKRGRVH</sequence>
<evidence type="ECO:0000259" key="7">
    <source>
        <dbReference type="SMART" id="SM00385"/>
    </source>
</evidence>
<feature type="domain" description="Cyclin-like" evidence="7">
    <location>
        <begin position="132"/>
        <end position="234"/>
    </location>
</feature>
<evidence type="ECO:0000256" key="5">
    <source>
        <dbReference type="RuleBase" id="RU000383"/>
    </source>
</evidence>
<feature type="region of interest" description="Disordered" evidence="6">
    <location>
        <begin position="444"/>
        <end position="464"/>
    </location>
</feature>
<feature type="region of interest" description="Disordered" evidence="6">
    <location>
        <begin position="400"/>
        <end position="431"/>
    </location>
</feature>
<protein>
    <recommendedName>
        <fullName evidence="7">Cyclin-like domain-containing protein</fullName>
    </recommendedName>
</protein>
<dbReference type="CDD" id="cd20587">
    <property type="entry name" value="CYCLIN_AcCycT_rpt1"/>
    <property type="match status" value="1"/>
</dbReference>
<evidence type="ECO:0000256" key="3">
    <source>
        <dbReference type="ARBA" id="ARBA00023306"/>
    </source>
</evidence>
<keyword evidence="3" id="KW-0131">Cell cycle</keyword>
<dbReference type="EMBL" id="JABEZW010000009">
    <property type="protein sequence ID" value="MBA0775197.1"/>
    <property type="molecule type" value="Genomic_DNA"/>
</dbReference>
<dbReference type="SUPFAM" id="SSF47954">
    <property type="entry name" value="Cyclin-like"/>
    <property type="match status" value="2"/>
</dbReference>
<proteinExistence type="inferred from homology"/>
<keyword evidence="2 5" id="KW-0195">Cyclin</keyword>
<keyword evidence="9" id="KW-1185">Reference proteome</keyword>
<name>A0A7J9EQA1_9ROSI</name>
<comment type="caution">
    <text evidence="8">The sequence shown here is derived from an EMBL/GenBank/DDBJ whole genome shotgun (WGS) entry which is preliminary data.</text>
</comment>
<evidence type="ECO:0000256" key="1">
    <source>
        <dbReference type="ARBA" id="ARBA00022618"/>
    </source>
</evidence>
<feature type="domain" description="Cyclin-like" evidence="7">
    <location>
        <begin position="247"/>
        <end position="331"/>
    </location>
</feature>
<dbReference type="GO" id="GO:0006357">
    <property type="term" value="P:regulation of transcription by RNA polymerase II"/>
    <property type="evidence" value="ECO:0007669"/>
    <property type="project" value="InterPro"/>
</dbReference>
<reference evidence="8 9" key="1">
    <citation type="journal article" date="2019" name="Genome Biol. Evol.">
        <title>Insights into the evolution of the New World diploid cottons (Gossypium, subgenus Houzingenia) based on genome sequencing.</title>
        <authorList>
            <person name="Grover C.E."/>
            <person name="Arick M.A. 2nd"/>
            <person name="Thrash A."/>
            <person name="Conover J.L."/>
            <person name="Sanders W.S."/>
            <person name="Peterson D.G."/>
            <person name="Frelichowski J.E."/>
            <person name="Scheffler J.A."/>
            <person name="Scheffler B.E."/>
            <person name="Wendel J.F."/>
        </authorList>
    </citation>
    <scope>NUCLEOTIDE SEQUENCE [LARGE SCALE GENOMIC DNA]</scope>
    <source>
        <strain evidence="8">8</strain>
        <tissue evidence="8">Leaf</tissue>
    </source>
</reference>
<organism evidence="8 9">
    <name type="scientific">Gossypium trilobum</name>
    <dbReference type="NCBI Taxonomy" id="34281"/>
    <lineage>
        <taxon>Eukaryota</taxon>
        <taxon>Viridiplantae</taxon>
        <taxon>Streptophyta</taxon>
        <taxon>Embryophyta</taxon>
        <taxon>Tracheophyta</taxon>
        <taxon>Spermatophyta</taxon>
        <taxon>Magnoliopsida</taxon>
        <taxon>eudicotyledons</taxon>
        <taxon>Gunneridae</taxon>
        <taxon>Pentapetalae</taxon>
        <taxon>rosids</taxon>
        <taxon>malvids</taxon>
        <taxon>Malvales</taxon>
        <taxon>Malvaceae</taxon>
        <taxon>Malvoideae</taxon>
        <taxon>Gossypium</taxon>
    </lineage>
</organism>
<dbReference type="SMART" id="SM00385">
    <property type="entry name" value="CYCLIN"/>
    <property type="match status" value="2"/>
</dbReference>
<dbReference type="InterPro" id="IPR043198">
    <property type="entry name" value="Cyclin/Ssn8"/>
</dbReference>
<dbReference type="InterPro" id="IPR006671">
    <property type="entry name" value="Cyclin_N"/>
</dbReference>
<dbReference type="AlphaFoldDB" id="A0A7J9EQA1"/>
<comment type="similarity">
    <text evidence="4">Belongs to the cyclin family. Cyclin T subfamily.</text>
</comment>
<dbReference type="InterPro" id="IPR013763">
    <property type="entry name" value="Cyclin-like_dom"/>
</dbReference>
<dbReference type="PANTHER" id="PTHR10026">
    <property type="entry name" value="CYCLIN"/>
    <property type="match status" value="1"/>
</dbReference>
<accession>A0A7J9EQA1</accession>
<evidence type="ECO:0000256" key="4">
    <source>
        <dbReference type="ARBA" id="ARBA00061204"/>
    </source>
</evidence>
<dbReference type="GO" id="GO:0051301">
    <property type="term" value="P:cell division"/>
    <property type="evidence" value="ECO:0007669"/>
    <property type="project" value="UniProtKB-KW"/>
</dbReference>
<dbReference type="InterPro" id="IPR036915">
    <property type="entry name" value="Cyclin-like_sf"/>
</dbReference>
<evidence type="ECO:0000313" key="8">
    <source>
        <dbReference type="EMBL" id="MBA0775197.1"/>
    </source>
</evidence>
<dbReference type="Pfam" id="PF00134">
    <property type="entry name" value="Cyclin_N"/>
    <property type="match status" value="1"/>
</dbReference>
<keyword evidence="1" id="KW-0132">Cell division</keyword>
<gene>
    <name evidence="8" type="ORF">Gotri_010357</name>
</gene>
<dbReference type="Proteomes" id="UP000593568">
    <property type="component" value="Unassembled WGS sequence"/>
</dbReference>
<dbReference type="GO" id="GO:0016538">
    <property type="term" value="F:cyclin-dependent protein serine/threonine kinase regulator activity"/>
    <property type="evidence" value="ECO:0007669"/>
    <property type="project" value="InterPro"/>
</dbReference>
<dbReference type="FunFam" id="1.10.472.10:FF:000026">
    <property type="entry name" value="Cyclin-T1-5 like"/>
    <property type="match status" value="1"/>
</dbReference>
<dbReference type="Gene3D" id="1.10.472.10">
    <property type="entry name" value="Cyclin-like"/>
    <property type="match status" value="2"/>
</dbReference>
<evidence type="ECO:0000313" key="9">
    <source>
        <dbReference type="Proteomes" id="UP000593568"/>
    </source>
</evidence>
<evidence type="ECO:0000256" key="2">
    <source>
        <dbReference type="ARBA" id="ARBA00023127"/>
    </source>
</evidence>